<reference evidence="3 4" key="1">
    <citation type="submission" date="2022-05" db="EMBL/GenBank/DDBJ databases">
        <title>Sporolactobacillus sp nov CPB3-1, isolated from tree bark (Mangifera indica L.).</title>
        <authorList>
            <person name="Phuengjayaem S."/>
            <person name="Tanasupawat S."/>
        </authorList>
    </citation>
    <scope>NUCLEOTIDE SEQUENCE [LARGE SCALE GENOMIC DNA]</scope>
    <source>
        <strain evidence="3 4">CPB3-1</strain>
    </source>
</reference>
<feature type="signal peptide" evidence="2">
    <location>
        <begin position="1"/>
        <end position="26"/>
    </location>
</feature>
<evidence type="ECO:0000313" key="3">
    <source>
        <dbReference type="EMBL" id="MCL1631902.1"/>
    </source>
</evidence>
<feature type="chain" id="PRO_5047293018" evidence="2">
    <location>
        <begin position="27"/>
        <end position="247"/>
    </location>
</feature>
<feature type="compositionally biased region" description="Polar residues" evidence="1">
    <location>
        <begin position="31"/>
        <end position="50"/>
    </location>
</feature>
<sequence>MRVKFSKLVITATVLTLVLTSSFVGEKTTRAASNSNSVKSIEQDDQNTPTFYKGNNDEEVAPFTISEDGSIHWLSKSEYQEAKNGENLDSLGTPNDNNNSIIGKFRPLESPFQGSFYKQTSASNYTGDPITVANGLRGPGTISYSKIWETTINVTFGVELSSAEKSAVKSGASITLQKLTSTACEYSFHVPSGYIGWVAFVPYKHKSIGTVTTYYTGKTVTKHVTARAARKSGSHAYGYYELIKQKK</sequence>
<gene>
    <name evidence="3" type="ORF">M3N64_08045</name>
</gene>
<protein>
    <submittedName>
        <fullName evidence="3">Uncharacterized protein</fullName>
    </submittedName>
</protein>
<proteinExistence type="predicted"/>
<dbReference type="EMBL" id="JAMAST010000007">
    <property type="protein sequence ID" value="MCL1631902.1"/>
    <property type="molecule type" value="Genomic_DNA"/>
</dbReference>
<comment type="caution">
    <text evidence="3">The sequence shown here is derived from an EMBL/GenBank/DDBJ whole genome shotgun (WGS) entry which is preliminary data.</text>
</comment>
<name>A0ABT0MAK1_9BACL</name>
<keyword evidence="2" id="KW-0732">Signal</keyword>
<organism evidence="3 4">
    <name type="scientific">Sporolactobacillus mangiferae</name>
    <dbReference type="NCBI Taxonomy" id="2940498"/>
    <lineage>
        <taxon>Bacteria</taxon>
        <taxon>Bacillati</taxon>
        <taxon>Bacillota</taxon>
        <taxon>Bacilli</taxon>
        <taxon>Bacillales</taxon>
        <taxon>Sporolactobacillaceae</taxon>
        <taxon>Sporolactobacillus</taxon>
    </lineage>
</organism>
<dbReference type="Proteomes" id="UP001203004">
    <property type="component" value="Unassembled WGS sequence"/>
</dbReference>
<keyword evidence="4" id="KW-1185">Reference proteome</keyword>
<evidence type="ECO:0000256" key="2">
    <source>
        <dbReference type="SAM" id="SignalP"/>
    </source>
</evidence>
<accession>A0ABT0MAK1</accession>
<evidence type="ECO:0000313" key="4">
    <source>
        <dbReference type="Proteomes" id="UP001203004"/>
    </source>
</evidence>
<evidence type="ECO:0000256" key="1">
    <source>
        <dbReference type="SAM" id="MobiDB-lite"/>
    </source>
</evidence>
<feature type="region of interest" description="Disordered" evidence="1">
    <location>
        <begin position="31"/>
        <end position="56"/>
    </location>
</feature>
<dbReference type="RefSeq" id="WP_249100797.1">
    <property type="nucleotide sequence ID" value="NZ_JAMAST010000007.1"/>
</dbReference>